<dbReference type="GO" id="GO:0005737">
    <property type="term" value="C:cytoplasm"/>
    <property type="evidence" value="ECO:0007669"/>
    <property type="project" value="UniProtKB-SubCell"/>
</dbReference>
<dbReference type="InterPro" id="IPR020593">
    <property type="entry name" value="G-glutamylP_reductase_CS"/>
</dbReference>
<dbReference type="Gene3D" id="3.40.309.10">
    <property type="entry name" value="Aldehyde Dehydrogenase, Chain A, domain 2"/>
    <property type="match status" value="1"/>
</dbReference>
<dbReference type="PROSITE" id="PS01223">
    <property type="entry name" value="PROA"/>
    <property type="match status" value="1"/>
</dbReference>
<dbReference type="InterPro" id="IPR016161">
    <property type="entry name" value="Ald_DH/histidinol_DH"/>
</dbReference>
<dbReference type="SUPFAM" id="SSF53720">
    <property type="entry name" value="ALDH-like"/>
    <property type="match status" value="1"/>
</dbReference>
<name>A0A084SPF4_9BACT</name>
<protein>
    <recommendedName>
        <fullName evidence="7">Gamma-glutamyl phosphate reductase</fullName>
        <shortName evidence="7">GPR</shortName>
        <ecNumber evidence="7">1.2.1.41</ecNumber>
    </recommendedName>
    <alternativeName>
        <fullName evidence="7">Glutamate-5-semialdehyde dehydrogenase</fullName>
    </alternativeName>
    <alternativeName>
        <fullName evidence="7">Glutamyl-gamma-semialdehyde dehydrogenase</fullName>
        <shortName evidence="7">GSA dehydrogenase</shortName>
    </alternativeName>
</protein>
<evidence type="ECO:0000256" key="7">
    <source>
        <dbReference type="HAMAP-Rule" id="MF_00412"/>
    </source>
</evidence>
<dbReference type="InterPro" id="IPR012134">
    <property type="entry name" value="Glu-5-SA_DH"/>
</dbReference>
<evidence type="ECO:0000313" key="9">
    <source>
        <dbReference type="EMBL" id="KFA90339.1"/>
    </source>
</evidence>
<dbReference type="GO" id="GO:0055129">
    <property type="term" value="P:L-proline biosynthetic process"/>
    <property type="evidence" value="ECO:0007669"/>
    <property type="project" value="UniProtKB-UniRule"/>
</dbReference>
<keyword evidence="4 7" id="KW-0521">NADP</keyword>
<keyword evidence="2 7" id="KW-0028">Amino-acid biosynthesis</keyword>
<evidence type="ECO:0000256" key="1">
    <source>
        <dbReference type="ARBA" id="ARBA00004985"/>
    </source>
</evidence>
<accession>A0A084SPF4</accession>
<dbReference type="Pfam" id="PF00171">
    <property type="entry name" value="Aldedh"/>
    <property type="match status" value="1"/>
</dbReference>
<evidence type="ECO:0000256" key="2">
    <source>
        <dbReference type="ARBA" id="ARBA00022605"/>
    </source>
</evidence>
<evidence type="ECO:0000256" key="3">
    <source>
        <dbReference type="ARBA" id="ARBA00022650"/>
    </source>
</evidence>
<keyword evidence="5 7" id="KW-0560">Oxidoreductase</keyword>
<dbReference type="Proteomes" id="UP000028547">
    <property type="component" value="Unassembled WGS sequence"/>
</dbReference>
<dbReference type="HAMAP" id="MF_00412">
    <property type="entry name" value="ProA"/>
    <property type="match status" value="1"/>
</dbReference>
<comment type="subcellular location">
    <subcellularLocation>
        <location evidence="7">Cytoplasm</location>
    </subcellularLocation>
</comment>
<comment type="function">
    <text evidence="7">Catalyzes the NADPH-dependent reduction of L-glutamate 5-phosphate into L-glutamate 5-semialdehyde and phosphate. The product spontaneously undergoes cyclization to form 1-pyrroline-5-carboxylate.</text>
</comment>
<proteinExistence type="inferred from homology"/>
<evidence type="ECO:0000313" key="10">
    <source>
        <dbReference type="Proteomes" id="UP000028547"/>
    </source>
</evidence>
<dbReference type="GO" id="GO:0050661">
    <property type="term" value="F:NADP binding"/>
    <property type="evidence" value="ECO:0007669"/>
    <property type="project" value="InterPro"/>
</dbReference>
<dbReference type="AlphaFoldDB" id="A0A084SPF4"/>
<evidence type="ECO:0000256" key="4">
    <source>
        <dbReference type="ARBA" id="ARBA00022857"/>
    </source>
</evidence>
<dbReference type="InterPro" id="IPR016162">
    <property type="entry name" value="Ald_DH_N"/>
</dbReference>
<organism evidence="9 10">
    <name type="scientific">Archangium violaceum Cb vi76</name>
    <dbReference type="NCBI Taxonomy" id="1406225"/>
    <lineage>
        <taxon>Bacteria</taxon>
        <taxon>Pseudomonadati</taxon>
        <taxon>Myxococcota</taxon>
        <taxon>Myxococcia</taxon>
        <taxon>Myxococcales</taxon>
        <taxon>Cystobacterineae</taxon>
        <taxon>Archangiaceae</taxon>
        <taxon>Archangium</taxon>
    </lineage>
</organism>
<dbReference type="EC" id="1.2.1.41" evidence="7"/>
<sequence>MSVAKQDVRSLAEAARAASRVLATAPTGQKDEALRAMARHLRGALPTLLAANEADMAAARASGKGEAFLDRLLLDASRVEGMARAVESVAGLKDPVGEVTEEWDRPNGLHVRKVRLPLGVVLMIYEARPNVTSDAAALCLKSGNAALLRGGSEAARSNAAIASALAAGLTEAGLPAACIQPVPPGERETLLELLKLEGLIDLCIPRGGEGLIRFVAENARIPVVKHYKGVCHVYVHAAADLDMATRIAVNAKTSRPGVCNAAECLLVDRAVAERFLPQVGRELVGKGVELRGDAATVRVLSRAGVAVNPASEDDWGREFLDLILAVKVVDGLDDALGHIARYGSEHTEAIVTADEAVAGRFTREAQASAVAWNASTRFNDGGELGLGAEIGISTSRLHAFGPMGLRELTSQKYVILGQGQVR</sequence>
<dbReference type="NCBIfam" id="NF001221">
    <property type="entry name" value="PRK00197.1"/>
    <property type="match status" value="1"/>
</dbReference>
<dbReference type="PANTHER" id="PTHR11063">
    <property type="entry name" value="GLUTAMATE SEMIALDEHYDE DEHYDROGENASE"/>
    <property type="match status" value="1"/>
</dbReference>
<dbReference type="GO" id="GO:0004350">
    <property type="term" value="F:glutamate-5-semialdehyde dehydrogenase activity"/>
    <property type="evidence" value="ECO:0007669"/>
    <property type="project" value="UniProtKB-UniRule"/>
</dbReference>
<dbReference type="FunFam" id="3.40.309.10:FF:000006">
    <property type="entry name" value="Gamma-glutamyl phosphate reductase"/>
    <property type="match status" value="1"/>
</dbReference>
<dbReference type="EMBL" id="JPMI01000214">
    <property type="protein sequence ID" value="KFA90339.1"/>
    <property type="molecule type" value="Genomic_DNA"/>
</dbReference>
<gene>
    <name evidence="7" type="primary">proA</name>
    <name evidence="9" type="ORF">Q664_28840</name>
</gene>
<evidence type="ECO:0000259" key="8">
    <source>
        <dbReference type="Pfam" id="PF00171"/>
    </source>
</evidence>
<dbReference type="PANTHER" id="PTHR11063:SF8">
    <property type="entry name" value="DELTA-1-PYRROLINE-5-CARBOXYLATE SYNTHASE"/>
    <property type="match status" value="1"/>
</dbReference>
<dbReference type="InterPro" id="IPR000965">
    <property type="entry name" value="GPR_dom"/>
</dbReference>
<evidence type="ECO:0000256" key="5">
    <source>
        <dbReference type="ARBA" id="ARBA00023002"/>
    </source>
</evidence>
<dbReference type="CDD" id="cd07079">
    <property type="entry name" value="ALDH_F18-19_ProA-GPR"/>
    <property type="match status" value="1"/>
</dbReference>
<dbReference type="PIRSF" id="PIRSF000151">
    <property type="entry name" value="GPR"/>
    <property type="match status" value="1"/>
</dbReference>
<comment type="catalytic activity">
    <reaction evidence="6 7">
        <text>L-glutamate 5-semialdehyde + phosphate + NADP(+) = L-glutamyl 5-phosphate + NADPH + H(+)</text>
        <dbReference type="Rhea" id="RHEA:19541"/>
        <dbReference type="ChEBI" id="CHEBI:15378"/>
        <dbReference type="ChEBI" id="CHEBI:43474"/>
        <dbReference type="ChEBI" id="CHEBI:57783"/>
        <dbReference type="ChEBI" id="CHEBI:58066"/>
        <dbReference type="ChEBI" id="CHEBI:58274"/>
        <dbReference type="ChEBI" id="CHEBI:58349"/>
        <dbReference type="EC" id="1.2.1.41"/>
    </reaction>
</comment>
<dbReference type="NCBIfam" id="TIGR00407">
    <property type="entry name" value="proA"/>
    <property type="match status" value="1"/>
</dbReference>
<dbReference type="RefSeq" id="WP_043402544.1">
    <property type="nucleotide sequence ID" value="NZ_JPMI01000214.1"/>
</dbReference>
<dbReference type="InterPro" id="IPR016163">
    <property type="entry name" value="Ald_DH_C"/>
</dbReference>
<feature type="domain" description="Aldehyde dehydrogenase" evidence="8">
    <location>
        <begin position="4"/>
        <end position="280"/>
    </location>
</feature>
<dbReference type="Gene3D" id="3.40.605.10">
    <property type="entry name" value="Aldehyde Dehydrogenase, Chain A, domain 1"/>
    <property type="match status" value="1"/>
</dbReference>
<reference evidence="9 10" key="1">
    <citation type="submission" date="2014-07" db="EMBL/GenBank/DDBJ databases">
        <title>Draft Genome Sequence of Gephyronic Acid Producer, Cystobacter violaceus Strain Cb vi76.</title>
        <authorList>
            <person name="Stevens D.C."/>
            <person name="Young J."/>
            <person name="Carmichael R."/>
            <person name="Tan J."/>
            <person name="Taylor R.E."/>
        </authorList>
    </citation>
    <scope>NUCLEOTIDE SEQUENCE [LARGE SCALE GENOMIC DNA]</scope>
    <source>
        <strain evidence="9 10">Cb vi76</strain>
    </source>
</reference>
<dbReference type="InterPro" id="IPR015590">
    <property type="entry name" value="Aldehyde_DH_dom"/>
</dbReference>
<comment type="pathway">
    <text evidence="1 7">Amino-acid biosynthesis; L-proline biosynthesis; L-glutamate 5-semialdehyde from L-glutamate: step 2/2.</text>
</comment>
<comment type="similarity">
    <text evidence="7">Belongs to the gamma-glutamyl phosphate reductase family.</text>
</comment>
<comment type="caution">
    <text evidence="9">The sequence shown here is derived from an EMBL/GenBank/DDBJ whole genome shotgun (WGS) entry which is preliminary data.</text>
</comment>
<dbReference type="UniPathway" id="UPA00098">
    <property type="reaction ID" value="UER00360"/>
</dbReference>
<keyword evidence="7" id="KW-0963">Cytoplasm</keyword>
<keyword evidence="3 7" id="KW-0641">Proline biosynthesis</keyword>
<evidence type="ECO:0000256" key="6">
    <source>
        <dbReference type="ARBA" id="ARBA00049024"/>
    </source>
</evidence>